<dbReference type="PANTHER" id="PTHR38116">
    <property type="entry name" value="CHROMOSOME 7, WHOLE GENOME SHOTGUN SEQUENCE"/>
    <property type="match status" value="1"/>
</dbReference>
<comment type="caution">
    <text evidence="1">The sequence shown here is derived from an EMBL/GenBank/DDBJ whole genome shotgun (WGS) entry which is preliminary data.</text>
</comment>
<dbReference type="STRING" id="41688.A0A2N3NB34"/>
<dbReference type="Pfam" id="PF11905">
    <property type="entry name" value="DUF3425"/>
    <property type="match status" value="1"/>
</dbReference>
<name>A0A2N3NB34_9PEZI</name>
<dbReference type="AlphaFoldDB" id="A0A2N3NB34"/>
<evidence type="ECO:0000313" key="1">
    <source>
        <dbReference type="EMBL" id="PKS09639.1"/>
    </source>
</evidence>
<protein>
    <recommendedName>
        <fullName evidence="3">BZIP domain-containing protein</fullName>
    </recommendedName>
</protein>
<gene>
    <name evidence="1" type="ORF">jhhlp_004258</name>
</gene>
<evidence type="ECO:0000313" key="2">
    <source>
        <dbReference type="Proteomes" id="UP000233524"/>
    </source>
</evidence>
<dbReference type="OrthoDB" id="2245989at2759"/>
<dbReference type="PANTHER" id="PTHR38116:SF1">
    <property type="entry name" value="BZIP DOMAIN-CONTAINING PROTEIN"/>
    <property type="match status" value="1"/>
</dbReference>
<dbReference type="InParanoid" id="A0A2N3NB34"/>
<proteinExistence type="predicted"/>
<organism evidence="1 2">
    <name type="scientific">Lomentospora prolificans</name>
    <dbReference type="NCBI Taxonomy" id="41688"/>
    <lineage>
        <taxon>Eukaryota</taxon>
        <taxon>Fungi</taxon>
        <taxon>Dikarya</taxon>
        <taxon>Ascomycota</taxon>
        <taxon>Pezizomycotina</taxon>
        <taxon>Sordariomycetes</taxon>
        <taxon>Hypocreomycetidae</taxon>
        <taxon>Microascales</taxon>
        <taxon>Microascaceae</taxon>
        <taxon>Lomentospora</taxon>
    </lineage>
</organism>
<dbReference type="Proteomes" id="UP000233524">
    <property type="component" value="Unassembled WGS sequence"/>
</dbReference>
<sequence length="290" mass="33232">MDESSLIPVGRFWLPEMQGTEEDWTGIIKQHARRKIQNRLNQRARRRRMQAAQSRNDQLLGVAGHRDPYFQGSLAALATATASESQSPCLLGKPENRELLAKFARQALRSYERGILDTLQLTETVRYNVFHAFVRNAQVLGFNDGWLLYDTVSPFNKHECLRSPGFHPSDLPHNMQPTLLQVQVEHHPWIDFFPCPRMRDNFLRAVSQYGEEAVDEDALCRDIVDAGAGAGIESAAILVWAESWSASGWEVTEKFLHKWSWLLYNCVELEAATNNWRRKRGLKPLRFPGC</sequence>
<accession>A0A2N3NB34</accession>
<dbReference type="InterPro" id="IPR021833">
    <property type="entry name" value="DUF3425"/>
</dbReference>
<evidence type="ECO:0008006" key="3">
    <source>
        <dbReference type="Google" id="ProtNLM"/>
    </source>
</evidence>
<dbReference type="VEuPathDB" id="FungiDB:jhhlp_004258"/>
<reference evidence="1 2" key="1">
    <citation type="journal article" date="2017" name="G3 (Bethesda)">
        <title>First Draft Genome Sequence of the Pathogenic Fungus Lomentospora prolificans (Formerly Scedosporium prolificans).</title>
        <authorList>
            <person name="Luo R."/>
            <person name="Zimin A."/>
            <person name="Workman R."/>
            <person name="Fan Y."/>
            <person name="Pertea G."/>
            <person name="Grossman N."/>
            <person name="Wear M.P."/>
            <person name="Jia B."/>
            <person name="Miller H."/>
            <person name="Casadevall A."/>
            <person name="Timp W."/>
            <person name="Zhang S.X."/>
            <person name="Salzberg S.L."/>
        </authorList>
    </citation>
    <scope>NUCLEOTIDE SEQUENCE [LARGE SCALE GENOMIC DNA]</scope>
    <source>
        <strain evidence="1 2">JHH-5317</strain>
    </source>
</reference>
<keyword evidence="2" id="KW-1185">Reference proteome</keyword>
<dbReference type="EMBL" id="NLAX01000010">
    <property type="protein sequence ID" value="PKS09639.1"/>
    <property type="molecule type" value="Genomic_DNA"/>
</dbReference>